<comment type="caution">
    <text evidence="3">The sequence shown here is derived from an EMBL/GenBank/DDBJ whole genome shotgun (WGS) entry which is preliminary data.</text>
</comment>
<gene>
    <name evidence="3" type="ORF">SLS62_001453</name>
</gene>
<name>A0AAN9V018_9PEZI</name>
<keyword evidence="4" id="KW-1185">Reference proteome</keyword>
<dbReference type="PROSITE" id="PS50837">
    <property type="entry name" value="NACHT"/>
    <property type="match status" value="1"/>
</dbReference>
<evidence type="ECO:0000313" key="4">
    <source>
        <dbReference type="Proteomes" id="UP001320420"/>
    </source>
</evidence>
<evidence type="ECO:0000313" key="3">
    <source>
        <dbReference type="EMBL" id="KAK7756616.1"/>
    </source>
</evidence>
<dbReference type="PANTHER" id="PTHR10039">
    <property type="entry name" value="AMELOGENIN"/>
    <property type="match status" value="1"/>
</dbReference>
<protein>
    <recommendedName>
        <fullName evidence="2">NACHT domain-containing protein</fullName>
    </recommendedName>
</protein>
<organism evidence="3 4">
    <name type="scientific">Diatrype stigma</name>
    <dbReference type="NCBI Taxonomy" id="117547"/>
    <lineage>
        <taxon>Eukaryota</taxon>
        <taxon>Fungi</taxon>
        <taxon>Dikarya</taxon>
        <taxon>Ascomycota</taxon>
        <taxon>Pezizomycotina</taxon>
        <taxon>Sordariomycetes</taxon>
        <taxon>Xylariomycetidae</taxon>
        <taxon>Xylariales</taxon>
        <taxon>Diatrypaceae</taxon>
        <taxon>Diatrype</taxon>
    </lineage>
</organism>
<proteinExistence type="predicted"/>
<dbReference type="InterPro" id="IPR007111">
    <property type="entry name" value="NACHT_NTPase"/>
</dbReference>
<dbReference type="SUPFAM" id="SSF52540">
    <property type="entry name" value="P-loop containing nucleoside triphosphate hydrolases"/>
    <property type="match status" value="1"/>
</dbReference>
<accession>A0AAN9V018</accession>
<dbReference type="Gene3D" id="3.40.50.300">
    <property type="entry name" value="P-loop containing nucleotide triphosphate hydrolases"/>
    <property type="match status" value="1"/>
</dbReference>
<dbReference type="EMBL" id="JAKJXP020000006">
    <property type="protein sequence ID" value="KAK7756616.1"/>
    <property type="molecule type" value="Genomic_DNA"/>
</dbReference>
<sequence length="796" mass="89635">MDLILSNAGKLKPEALLGQAINRFEAALSKEQKAAFEAGKINARASPPSIRDVMQLTAEIDLKTRASGRRCFGPRMTKILEAVQQFASIGDVIIGGSQNLIACGVWSLVRLTLLAVSRFSTYLENLSTLMMAIGPSAPRYQEIVALHPKSKALTDLGLKYFTLMVQLCREVVAVCNKSAIGQLQSFFKNQDMTMYKSGFLDCSKAIIEQLHLEEGRENSKAREILNRLSSVELHRKRLEARVNLLRACSSFDYQTPWRQIRKCGSATWFTQANEYLEWKSSPGPSTLIVDGKLGSGKSVLLANMVDDLHLHRSGHTVSYFFCRPEYSKSLRARTLMGCLAHQVLETCEPQAIERLWKETKPKLSEEDIKALFSANIIKSQKLFLILDGIDECSPEDREEIKEFLIYLQGFMSIKLCISHRQTAGSKSYGGMNSWKDSRILEIPDENPDIDQYIQAWLESSLESGQLSIGDPTVVLEIQQTLEAGAHGIIRRALRNLPKSLPETFSNILNEAREFGPTYQTRLLKLLVSALQPLTTDALQEAMSVTPFNTVWDPSKLINNIHPVLATCGSLLVVDEEQDTVHFIHPSVGQFLIGNFGVRGEFQFAKEDADSEMVQTLLTYLNYNVFNRQVSTVVAPSLPAQQAQEKVLDSVAVPSSARSLALLLLRSRKNPQFDVGRALATHAVQFKRRGHDAFVFYQYGKKYFLEHTKDLTTQSGALLTLLQSLMQRKEMPKKFLPSHPKTSRFSLEIARVRSILHPRAKLFSRYNDLVDWAFLKDAQLEKVDRLRADYEPAIYIH</sequence>
<dbReference type="Pfam" id="PF24883">
    <property type="entry name" value="NPHP3_N"/>
    <property type="match status" value="1"/>
</dbReference>
<feature type="domain" description="NACHT" evidence="2">
    <location>
        <begin position="285"/>
        <end position="404"/>
    </location>
</feature>
<reference evidence="3 4" key="1">
    <citation type="submission" date="2024-02" db="EMBL/GenBank/DDBJ databases">
        <title>De novo assembly and annotation of 12 fungi associated with fruit tree decline syndrome in Ontario, Canada.</title>
        <authorList>
            <person name="Sulman M."/>
            <person name="Ellouze W."/>
            <person name="Ilyukhin E."/>
        </authorList>
    </citation>
    <scope>NUCLEOTIDE SEQUENCE [LARGE SCALE GENOMIC DNA]</scope>
    <source>
        <strain evidence="3 4">M11/M66-122</strain>
    </source>
</reference>
<dbReference type="InterPro" id="IPR056884">
    <property type="entry name" value="NPHP3-like_N"/>
</dbReference>
<dbReference type="PANTHER" id="PTHR10039:SF10">
    <property type="entry name" value="NACHT DOMAIN-CONTAINING PROTEIN"/>
    <property type="match status" value="1"/>
</dbReference>
<evidence type="ECO:0000256" key="1">
    <source>
        <dbReference type="ARBA" id="ARBA00022737"/>
    </source>
</evidence>
<dbReference type="InterPro" id="IPR027417">
    <property type="entry name" value="P-loop_NTPase"/>
</dbReference>
<keyword evidence="1" id="KW-0677">Repeat</keyword>
<dbReference type="Proteomes" id="UP001320420">
    <property type="component" value="Unassembled WGS sequence"/>
</dbReference>
<dbReference type="AlphaFoldDB" id="A0AAN9V018"/>
<evidence type="ECO:0000259" key="2">
    <source>
        <dbReference type="PROSITE" id="PS50837"/>
    </source>
</evidence>